<protein>
    <submittedName>
        <fullName evidence="2">Uncharacterized protein</fullName>
    </submittedName>
</protein>
<gene>
    <name evidence="2" type="ORF">BJ212DRAFT_1484434</name>
</gene>
<dbReference type="EMBL" id="JABBWG010000034">
    <property type="protein sequence ID" value="KAG1809311.1"/>
    <property type="molecule type" value="Genomic_DNA"/>
</dbReference>
<evidence type="ECO:0000256" key="1">
    <source>
        <dbReference type="SAM" id="MobiDB-lite"/>
    </source>
</evidence>
<organism evidence="2 3">
    <name type="scientific">Suillus subaureus</name>
    <dbReference type="NCBI Taxonomy" id="48587"/>
    <lineage>
        <taxon>Eukaryota</taxon>
        <taxon>Fungi</taxon>
        <taxon>Dikarya</taxon>
        <taxon>Basidiomycota</taxon>
        <taxon>Agaricomycotina</taxon>
        <taxon>Agaricomycetes</taxon>
        <taxon>Agaricomycetidae</taxon>
        <taxon>Boletales</taxon>
        <taxon>Suillineae</taxon>
        <taxon>Suillaceae</taxon>
        <taxon>Suillus</taxon>
    </lineage>
</organism>
<name>A0A9P7E2F6_9AGAM</name>
<dbReference type="Proteomes" id="UP000807769">
    <property type="component" value="Unassembled WGS sequence"/>
</dbReference>
<sequence>MSTALQVHFANPNPNPPKLSFPNTSDHQISPINILPFAVQPPHASSFPSQYDLAPHLTPHLSHLCMHTYTSRPIEFAFDDGKGDALGG</sequence>
<dbReference type="AlphaFoldDB" id="A0A9P7E2F6"/>
<accession>A0A9P7E2F6</accession>
<evidence type="ECO:0000313" key="2">
    <source>
        <dbReference type="EMBL" id="KAG1809311.1"/>
    </source>
</evidence>
<dbReference type="RefSeq" id="XP_041189137.1">
    <property type="nucleotide sequence ID" value="XM_041340796.1"/>
</dbReference>
<proteinExistence type="predicted"/>
<dbReference type="GeneID" id="64634812"/>
<feature type="region of interest" description="Disordered" evidence="1">
    <location>
        <begin position="1"/>
        <end position="25"/>
    </location>
</feature>
<reference evidence="2" key="1">
    <citation type="journal article" date="2020" name="New Phytol.">
        <title>Comparative genomics reveals dynamic genome evolution in host specialist ectomycorrhizal fungi.</title>
        <authorList>
            <person name="Lofgren L.A."/>
            <person name="Nguyen N.H."/>
            <person name="Vilgalys R."/>
            <person name="Ruytinx J."/>
            <person name="Liao H.L."/>
            <person name="Branco S."/>
            <person name="Kuo A."/>
            <person name="LaButti K."/>
            <person name="Lipzen A."/>
            <person name="Andreopoulos W."/>
            <person name="Pangilinan J."/>
            <person name="Riley R."/>
            <person name="Hundley H."/>
            <person name="Na H."/>
            <person name="Barry K."/>
            <person name="Grigoriev I.V."/>
            <person name="Stajich J.E."/>
            <person name="Kennedy P.G."/>
        </authorList>
    </citation>
    <scope>NUCLEOTIDE SEQUENCE</scope>
    <source>
        <strain evidence="2">MN1</strain>
    </source>
</reference>
<keyword evidence="3" id="KW-1185">Reference proteome</keyword>
<comment type="caution">
    <text evidence="2">The sequence shown here is derived from an EMBL/GenBank/DDBJ whole genome shotgun (WGS) entry which is preliminary data.</text>
</comment>
<evidence type="ECO:0000313" key="3">
    <source>
        <dbReference type="Proteomes" id="UP000807769"/>
    </source>
</evidence>